<evidence type="ECO:0000256" key="2">
    <source>
        <dbReference type="ARBA" id="ARBA00022692"/>
    </source>
</evidence>
<dbReference type="GO" id="GO:0017004">
    <property type="term" value="P:cytochrome complex assembly"/>
    <property type="evidence" value="ECO:0007669"/>
    <property type="project" value="UniProtKB-KW"/>
</dbReference>
<evidence type="ECO:0000256" key="4">
    <source>
        <dbReference type="ARBA" id="ARBA00022989"/>
    </source>
</evidence>
<feature type="transmembrane region" description="Helical" evidence="6">
    <location>
        <begin position="75"/>
        <end position="93"/>
    </location>
</feature>
<feature type="transmembrane region" description="Helical" evidence="6">
    <location>
        <begin position="394"/>
        <end position="413"/>
    </location>
</feature>
<name>B3E364_TRIL1</name>
<evidence type="ECO:0000256" key="5">
    <source>
        <dbReference type="ARBA" id="ARBA00023136"/>
    </source>
</evidence>
<comment type="subcellular location">
    <subcellularLocation>
        <location evidence="1">Membrane</location>
        <topology evidence="1">Multi-pass membrane protein</topology>
    </subcellularLocation>
</comment>
<sequence>MTTEHRSVSDKVMQTLASLRLTMAVLILLALVSIIGTVIPQGQLPPEYVASIGGEQGNRFRLYALLGFFDMYHAWWFQGLLALLSINLLACTIKRLPHVWRIATRPDITLSSAQEAAATCSAVLTVPESVDRARLTAAIAAVAGKPVLTEKDHELHLFVQQRPWARLAVYGVHASVILIFIGAIIGNIFGFKGFVAIPEGSTVSSFTDRKGQQRPLGFELRCDQFTVSFYDAPGGGPSQMPKEFKSILTLTENGKEIPGYKHARLIVNDPLTYKGITFYQSSYGTTGNHTFTVGTTRLTVGSEETAHLPDGSSMHLIEAVQDVSPFLPGKTGPAARIDVHPANGGAAVTLLSLANYPEENRREAAKHNLPVITYQGGTERPYTGLQVNKDPGVWVVWIGSLLMCVGLYVAFFLPHQRIWFRFGQGRLVIAGHTTKSQAAFRQRIERIEQQLKATLQQEETR</sequence>
<keyword evidence="4 6" id="KW-1133">Transmembrane helix</keyword>
<keyword evidence="2 6" id="KW-0812">Transmembrane</keyword>
<dbReference type="KEGG" id="glo:Glov_0548"/>
<dbReference type="Proteomes" id="UP000002420">
    <property type="component" value="Chromosome"/>
</dbReference>
<dbReference type="GO" id="GO:0016020">
    <property type="term" value="C:membrane"/>
    <property type="evidence" value="ECO:0007669"/>
    <property type="project" value="UniProtKB-SubCell"/>
</dbReference>
<evidence type="ECO:0000259" key="7">
    <source>
        <dbReference type="Pfam" id="PF05140"/>
    </source>
</evidence>
<gene>
    <name evidence="8" type="ordered locus">Glov_0548</name>
</gene>
<dbReference type="InterPro" id="IPR023494">
    <property type="entry name" value="Cyt_c_bgen_Ccs1/CcsB/ResB"/>
</dbReference>
<dbReference type="HOGENOM" id="CLU_034630_1_0_7"/>
<accession>B3E364</accession>
<proteinExistence type="predicted"/>
<dbReference type="PANTHER" id="PTHR31566:SF0">
    <property type="entry name" value="CYTOCHROME C BIOGENESIS PROTEIN CCS1, CHLOROPLASTIC"/>
    <property type="match status" value="1"/>
</dbReference>
<feature type="transmembrane region" description="Helical" evidence="6">
    <location>
        <begin position="167"/>
        <end position="189"/>
    </location>
</feature>
<evidence type="ECO:0000313" key="8">
    <source>
        <dbReference type="EMBL" id="ACD94276.1"/>
    </source>
</evidence>
<dbReference type="STRING" id="398767.Glov_0548"/>
<dbReference type="Pfam" id="PF05140">
    <property type="entry name" value="ResB"/>
    <property type="match status" value="2"/>
</dbReference>
<dbReference type="InterPro" id="IPR007816">
    <property type="entry name" value="ResB-like_domain"/>
</dbReference>
<feature type="domain" description="ResB-like" evidence="7">
    <location>
        <begin position="19"/>
        <end position="345"/>
    </location>
</feature>
<feature type="transmembrane region" description="Helical" evidence="6">
    <location>
        <begin position="21"/>
        <end position="39"/>
    </location>
</feature>
<dbReference type="AlphaFoldDB" id="B3E364"/>
<evidence type="ECO:0000313" key="9">
    <source>
        <dbReference type="Proteomes" id="UP000002420"/>
    </source>
</evidence>
<reference evidence="8 9" key="1">
    <citation type="submission" date="2008-05" db="EMBL/GenBank/DDBJ databases">
        <title>Complete sequence of chromosome of Geobacter lovleyi SZ.</title>
        <authorList>
            <consortium name="US DOE Joint Genome Institute"/>
            <person name="Lucas S."/>
            <person name="Copeland A."/>
            <person name="Lapidus A."/>
            <person name="Glavina del Rio T."/>
            <person name="Dalin E."/>
            <person name="Tice H."/>
            <person name="Bruce D."/>
            <person name="Goodwin L."/>
            <person name="Pitluck S."/>
            <person name="Chertkov O."/>
            <person name="Meincke L."/>
            <person name="Brettin T."/>
            <person name="Detter J.C."/>
            <person name="Han C."/>
            <person name="Tapia R."/>
            <person name="Kuske C.R."/>
            <person name="Schmutz J."/>
            <person name="Larimer F."/>
            <person name="Land M."/>
            <person name="Hauser L."/>
            <person name="Kyrpides N."/>
            <person name="Mikhailova N."/>
            <person name="Sung Y."/>
            <person name="Fletcher K.E."/>
            <person name="Ritalahti K.M."/>
            <person name="Loeffler F.E."/>
            <person name="Richardson P."/>
        </authorList>
    </citation>
    <scope>NUCLEOTIDE SEQUENCE [LARGE SCALE GENOMIC DNA]</scope>
    <source>
        <strain evidence="9">ATCC BAA-1151 / DSM 17278 / SZ</strain>
    </source>
</reference>
<keyword evidence="5 6" id="KW-0472">Membrane</keyword>
<dbReference type="RefSeq" id="WP_012468632.1">
    <property type="nucleotide sequence ID" value="NC_010814.1"/>
</dbReference>
<dbReference type="OrthoDB" id="9770923at2"/>
<evidence type="ECO:0000256" key="1">
    <source>
        <dbReference type="ARBA" id="ARBA00004141"/>
    </source>
</evidence>
<evidence type="ECO:0000256" key="3">
    <source>
        <dbReference type="ARBA" id="ARBA00022748"/>
    </source>
</evidence>
<keyword evidence="9" id="KW-1185">Reference proteome</keyword>
<protein>
    <submittedName>
        <fullName evidence="8">ResB family protein</fullName>
    </submittedName>
</protein>
<evidence type="ECO:0000256" key="6">
    <source>
        <dbReference type="SAM" id="Phobius"/>
    </source>
</evidence>
<dbReference type="PANTHER" id="PTHR31566">
    <property type="entry name" value="CYTOCHROME C BIOGENESIS PROTEIN CCS1, CHLOROPLASTIC"/>
    <property type="match status" value="1"/>
</dbReference>
<keyword evidence="3" id="KW-0201">Cytochrome c-type biogenesis</keyword>
<dbReference type="eggNOG" id="COG1333">
    <property type="taxonomic scope" value="Bacteria"/>
</dbReference>
<organism evidence="8 9">
    <name type="scientific">Trichlorobacter lovleyi (strain ATCC BAA-1151 / DSM 17278 / SZ)</name>
    <name type="common">Geobacter lovleyi</name>
    <dbReference type="NCBI Taxonomy" id="398767"/>
    <lineage>
        <taxon>Bacteria</taxon>
        <taxon>Pseudomonadati</taxon>
        <taxon>Thermodesulfobacteriota</taxon>
        <taxon>Desulfuromonadia</taxon>
        <taxon>Geobacterales</taxon>
        <taxon>Geobacteraceae</taxon>
        <taxon>Trichlorobacter</taxon>
    </lineage>
</organism>
<feature type="domain" description="ResB-like" evidence="7">
    <location>
        <begin position="374"/>
        <end position="444"/>
    </location>
</feature>
<dbReference type="EMBL" id="CP001089">
    <property type="protein sequence ID" value="ACD94276.1"/>
    <property type="molecule type" value="Genomic_DNA"/>
</dbReference>